<accession>A0A059AWM2</accession>
<sequence length="155" mass="18199">MERGFDFNFGQRGETCQRGVLRSVLETRIWSNHPWHASPDRIGNGAWVPMWIFGQIRVGGDLWRREESSTPLAPPVLTPLDSFEFPRLAFFLVAKTHRWDRNTTCVDARRVNPNRRVLERFAFLLSFVEERMIGVVEYLVIGHFRLRLKDPHYSS</sequence>
<protein>
    <submittedName>
        <fullName evidence="1">Uncharacterized protein</fullName>
    </submittedName>
</protein>
<organism evidence="1">
    <name type="scientific">Eucalyptus grandis</name>
    <name type="common">Flooded gum</name>
    <dbReference type="NCBI Taxonomy" id="71139"/>
    <lineage>
        <taxon>Eukaryota</taxon>
        <taxon>Viridiplantae</taxon>
        <taxon>Streptophyta</taxon>
        <taxon>Embryophyta</taxon>
        <taxon>Tracheophyta</taxon>
        <taxon>Spermatophyta</taxon>
        <taxon>Magnoliopsida</taxon>
        <taxon>eudicotyledons</taxon>
        <taxon>Gunneridae</taxon>
        <taxon>Pentapetalae</taxon>
        <taxon>rosids</taxon>
        <taxon>malvids</taxon>
        <taxon>Myrtales</taxon>
        <taxon>Myrtaceae</taxon>
        <taxon>Myrtoideae</taxon>
        <taxon>Eucalypteae</taxon>
        <taxon>Eucalyptus</taxon>
    </lineage>
</organism>
<dbReference type="AlphaFoldDB" id="A0A059AWM2"/>
<dbReference type="InParanoid" id="A0A059AWM2"/>
<gene>
    <name evidence="1" type="ORF">EUGRSUZ_H01052</name>
</gene>
<dbReference type="Gramene" id="KCW58367">
    <property type="protein sequence ID" value="KCW58367"/>
    <property type="gene ID" value="EUGRSUZ_H01052"/>
</dbReference>
<evidence type="ECO:0000313" key="1">
    <source>
        <dbReference type="EMBL" id="KCW58367.1"/>
    </source>
</evidence>
<reference evidence="1" key="1">
    <citation type="submission" date="2013-07" db="EMBL/GenBank/DDBJ databases">
        <title>The genome of Eucalyptus grandis.</title>
        <authorList>
            <person name="Schmutz J."/>
            <person name="Hayes R."/>
            <person name="Myburg A."/>
            <person name="Tuskan G."/>
            <person name="Grattapaglia D."/>
            <person name="Rokhsar D.S."/>
        </authorList>
    </citation>
    <scope>NUCLEOTIDE SEQUENCE</scope>
    <source>
        <tissue evidence="1">Leaf extractions</tissue>
    </source>
</reference>
<dbReference type="EMBL" id="KK198760">
    <property type="protein sequence ID" value="KCW58367.1"/>
    <property type="molecule type" value="Genomic_DNA"/>
</dbReference>
<proteinExistence type="predicted"/>
<name>A0A059AWM2_EUCGR</name>